<feature type="region of interest" description="Disordered" evidence="1">
    <location>
        <begin position="218"/>
        <end position="278"/>
    </location>
</feature>
<dbReference type="EMBL" id="KN823248">
    <property type="protein sequence ID" value="KIO18980.1"/>
    <property type="molecule type" value="Genomic_DNA"/>
</dbReference>
<name>A0A0C3PVJ5_9AGAM</name>
<reference evidence="2 3" key="1">
    <citation type="submission" date="2014-04" db="EMBL/GenBank/DDBJ databases">
        <authorList>
            <consortium name="DOE Joint Genome Institute"/>
            <person name="Kuo A."/>
            <person name="Girlanda M."/>
            <person name="Perotto S."/>
            <person name="Kohler A."/>
            <person name="Nagy L.G."/>
            <person name="Floudas D."/>
            <person name="Copeland A."/>
            <person name="Barry K.W."/>
            <person name="Cichocki N."/>
            <person name="Veneault-Fourrey C."/>
            <person name="LaButti K."/>
            <person name="Lindquist E.A."/>
            <person name="Lipzen A."/>
            <person name="Lundell T."/>
            <person name="Morin E."/>
            <person name="Murat C."/>
            <person name="Sun H."/>
            <person name="Tunlid A."/>
            <person name="Henrissat B."/>
            <person name="Grigoriev I.V."/>
            <person name="Hibbett D.S."/>
            <person name="Martin F."/>
            <person name="Nordberg H.P."/>
            <person name="Cantor M.N."/>
            <person name="Hua S.X."/>
        </authorList>
    </citation>
    <scope>NUCLEOTIDE SEQUENCE [LARGE SCALE GENOMIC DNA]</scope>
    <source>
        <strain evidence="2 3">MUT 4182</strain>
    </source>
</reference>
<reference evidence="3" key="2">
    <citation type="submission" date="2015-01" db="EMBL/GenBank/DDBJ databases">
        <title>Evolutionary Origins and Diversification of the Mycorrhizal Mutualists.</title>
        <authorList>
            <consortium name="DOE Joint Genome Institute"/>
            <consortium name="Mycorrhizal Genomics Consortium"/>
            <person name="Kohler A."/>
            <person name="Kuo A."/>
            <person name="Nagy L.G."/>
            <person name="Floudas D."/>
            <person name="Copeland A."/>
            <person name="Barry K.W."/>
            <person name="Cichocki N."/>
            <person name="Veneault-Fourrey C."/>
            <person name="LaButti K."/>
            <person name="Lindquist E.A."/>
            <person name="Lipzen A."/>
            <person name="Lundell T."/>
            <person name="Morin E."/>
            <person name="Murat C."/>
            <person name="Riley R."/>
            <person name="Ohm R."/>
            <person name="Sun H."/>
            <person name="Tunlid A."/>
            <person name="Henrissat B."/>
            <person name="Grigoriev I.V."/>
            <person name="Hibbett D.S."/>
            <person name="Martin F."/>
        </authorList>
    </citation>
    <scope>NUCLEOTIDE SEQUENCE [LARGE SCALE GENOMIC DNA]</scope>
    <source>
        <strain evidence="3">MUT 4182</strain>
    </source>
</reference>
<evidence type="ECO:0000256" key="1">
    <source>
        <dbReference type="SAM" id="MobiDB-lite"/>
    </source>
</evidence>
<organism evidence="2 3">
    <name type="scientific">Tulasnella calospora MUT 4182</name>
    <dbReference type="NCBI Taxonomy" id="1051891"/>
    <lineage>
        <taxon>Eukaryota</taxon>
        <taxon>Fungi</taxon>
        <taxon>Dikarya</taxon>
        <taxon>Basidiomycota</taxon>
        <taxon>Agaricomycotina</taxon>
        <taxon>Agaricomycetes</taxon>
        <taxon>Cantharellales</taxon>
        <taxon>Tulasnellaceae</taxon>
        <taxon>Tulasnella</taxon>
    </lineage>
</organism>
<dbReference type="Proteomes" id="UP000054248">
    <property type="component" value="Unassembled WGS sequence"/>
</dbReference>
<dbReference type="AlphaFoldDB" id="A0A0C3PVJ5"/>
<evidence type="ECO:0000313" key="3">
    <source>
        <dbReference type="Proteomes" id="UP000054248"/>
    </source>
</evidence>
<gene>
    <name evidence="2" type="ORF">M407DRAFT_11620</name>
</gene>
<keyword evidence="3" id="KW-1185">Reference proteome</keyword>
<dbReference type="HOGENOM" id="CLU_1001810_0_0_1"/>
<sequence length="278" mass="30479">MPHHGSTTVQIVLKSSIQLCNKNGGSGESDKLVLLPQPLIIFLEVKTRPGSSTVPEFWLPKTFKHALAIRIAQPTALPANQNPTEPASEHAPPKMVEDRDLTWVVNPANALMDILEAMDEGLMAEGASADAGDLGNSVDSRDESEILSPARPLVSDLAQEGLQQQLQIHLRDTVKKILPSVRRLEDLFEDLKIELERTPELVSCREAFLRLTTQFDTHLGSSAPSTPPNGLGEAESGPKEMPVPRTTHPPTTPPQTRRTLLPPSPEDREVRKTSYSHL</sequence>
<feature type="compositionally biased region" description="Low complexity" evidence="1">
    <location>
        <begin position="243"/>
        <end position="261"/>
    </location>
</feature>
<accession>A0A0C3PVJ5</accession>
<protein>
    <submittedName>
        <fullName evidence="2">Uncharacterized protein</fullName>
    </submittedName>
</protein>
<evidence type="ECO:0000313" key="2">
    <source>
        <dbReference type="EMBL" id="KIO18980.1"/>
    </source>
</evidence>
<proteinExistence type="predicted"/>